<reference evidence="3" key="1">
    <citation type="submission" date="2016-10" db="EMBL/GenBank/DDBJ databases">
        <authorList>
            <person name="Wibberg D."/>
        </authorList>
    </citation>
    <scope>NUCLEOTIDE SEQUENCE [LARGE SCALE GENOMIC DNA]</scope>
</reference>
<dbReference type="RefSeq" id="WP_077105507.1">
    <property type="nucleotide sequence ID" value="NZ_CP192782.1"/>
</dbReference>
<evidence type="ECO:0000313" key="1">
    <source>
        <dbReference type="EMBL" id="MDX8305417.1"/>
    </source>
</evidence>
<evidence type="ECO:0000313" key="2">
    <source>
        <dbReference type="EMBL" id="SCX30431.1"/>
    </source>
</evidence>
<evidence type="ECO:0000313" key="3">
    <source>
        <dbReference type="Proteomes" id="UP000187891"/>
    </source>
</evidence>
<gene>
    <name evidence="2" type="ORF">DSM25559_3523</name>
    <name evidence="1" type="ORF">RMR22_24555</name>
</gene>
<reference evidence="1" key="3">
    <citation type="journal article" date="2023" name="Phytobiomes J">
        <title>Deciphering the key players within the bacterial microbiota associated with aerial crown gall tumors on rhododendron: Insights into the gallobiome.</title>
        <authorList>
            <person name="Kuzmanovic N."/>
            <person name="Nesme J."/>
            <person name="Wolf J."/>
            <person name="Neumann-Schaal M."/>
            <person name="Petersen J."/>
            <person name="Fernandez-Gnecco G."/>
            <person name="Sproeer C."/>
            <person name="Bunk B."/>
            <person name="Overmann J."/>
            <person name="Sorensen S.J."/>
            <person name="Idczak E."/>
            <person name="Smalla K."/>
        </authorList>
    </citation>
    <scope>NUCLEOTIDE SEQUENCE</scope>
    <source>
        <strain evidence="1">Rho-11.1</strain>
    </source>
</reference>
<dbReference type="EMBL" id="JAVRAF010000018">
    <property type="protein sequence ID" value="MDX8305417.1"/>
    <property type="molecule type" value="Genomic_DNA"/>
</dbReference>
<dbReference type="AlphaFoldDB" id="A0A1R3U440"/>
<dbReference type="EMBL" id="FMUE01000009">
    <property type="protein sequence ID" value="SCX30431.1"/>
    <property type="molecule type" value="Genomic_DNA"/>
</dbReference>
<proteinExistence type="predicted"/>
<protein>
    <submittedName>
        <fullName evidence="2">Uncharacterized protein</fullName>
    </submittedName>
</protein>
<accession>A0A1R3U440</accession>
<reference evidence="2" key="2">
    <citation type="submission" date="2016-10" db="EMBL/GenBank/DDBJ databases">
        <authorList>
            <person name="de Groot N.N."/>
        </authorList>
    </citation>
    <scope>NUCLEOTIDE SEQUENCE [LARGE SCALE GENOMIC DNA]</scope>
    <source>
        <strain evidence="2">DSM25559</strain>
    </source>
</reference>
<dbReference type="STRING" id="1907666.DSM25559_3523"/>
<dbReference type="Proteomes" id="UP000187891">
    <property type="component" value="Unassembled WGS sequence"/>
</dbReference>
<sequence>MQQAERAKVLASEIAGLLIDVRVNLGVSRGLLNDIPANLASKRETVRLVIPEMGFFTWFVSGNLFHGDGLFGALHGLDLENLSSGVGVEDVLSRVATKDRPQVAGGLRFAISSGQRCTLSYTTNPDNTHRDILLIGCCLRNEEGMPSFFSGIVIEKTAAVFLDGSDPFKAYCDAALSLAKERGNLLATRYLKSALNSAAT</sequence>
<organism evidence="2 3">
    <name type="scientific">Agrobacterium rosae</name>
    <dbReference type="NCBI Taxonomy" id="1972867"/>
    <lineage>
        <taxon>Bacteria</taxon>
        <taxon>Pseudomonadati</taxon>
        <taxon>Pseudomonadota</taxon>
        <taxon>Alphaproteobacteria</taxon>
        <taxon>Hyphomicrobiales</taxon>
        <taxon>Rhizobiaceae</taxon>
        <taxon>Rhizobium/Agrobacterium group</taxon>
        <taxon>Agrobacterium</taxon>
    </lineage>
</organism>
<name>A0A1R3U440_9HYPH</name>